<keyword evidence="3" id="KW-1185">Reference proteome</keyword>
<organism evidence="2 3">
    <name type="scientific">Gimesia algae</name>
    <dbReference type="NCBI Taxonomy" id="2527971"/>
    <lineage>
        <taxon>Bacteria</taxon>
        <taxon>Pseudomonadati</taxon>
        <taxon>Planctomycetota</taxon>
        <taxon>Planctomycetia</taxon>
        <taxon>Planctomycetales</taxon>
        <taxon>Planctomycetaceae</taxon>
        <taxon>Gimesia</taxon>
    </lineage>
</organism>
<feature type="region of interest" description="Disordered" evidence="1">
    <location>
        <begin position="609"/>
        <end position="646"/>
    </location>
</feature>
<evidence type="ECO:0000256" key="1">
    <source>
        <dbReference type="SAM" id="MobiDB-lite"/>
    </source>
</evidence>
<feature type="compositionally biased region" description="Polar residues" evidence="1">
    <location>
        <begin position="219"/>
        <end position="229"/>
    </location>
</feature>
<gene>
    <name evidence="2" type="ORF">Pan161_40920</name>
</gene>
<evidence type="ECO:0000313" key="2">
    <source>
        <dbReference type="EMBL" id="QDT92425.1"/>
    </source>
</evidence>
<reference evidence="2 3" key="1">
    <citation type="submission" date="2019-02" db="EMBL/GenBank/DDBJ databases">
        <title>Deep-cultivation of Planctomycetes and their phenomic and genomic characterization uncovers novel biology.</title>
        <authorList>
            <person name="Wiegand S."/>
            <person name="Jogler M."/>
            <person name="Boedeker C."/>
            <person name="Pinto D."/>
            <person name="Vollmers J."/>
            <person name="Rivas-Marin E."/>
            <person name="Kohn T."/>
            <person name="Peeters S.H."/>
            <person name="Heuer A."/>
            <person name="Rast P."/>
            <person name="Oberbeckmann S."/>
            <person name="Bunk B."/>
            <person name="Jeske O."/>
            <person name="Meyerdierks A."/>
            <person name="Storesund J.E."/>
            <person name="Kallscheuer N."/>
            <person name="Luecker S."/>
            <person name="Lage O.M."/>
            <person name="Pohl T."/>
            <person name="Merkel B.J."/>
            <person name="Hornburger P."/>
            <person name="Mueller R.-W."/>
            <person name="Bruemmer F."/>
            <person name="Labrenz M."/>
            <person name="Spormann A.M."/>
            <person name="Op den Camp H."/>
            <person name="Overmann J."/>
            <person name="Amann R."/>
            <person name="Jetten M.S.M."/>
            <person name="Mascher T."/>
            <person name="Medema M.H."/>
            <person name="Devos D.P."/>
            <person name="Kaster A.-K."/>
            <person name="Ovreas L."/>
            <person name="Rohde M."/>
            <person name="Galperin M.Y."/>
            <person name="Jogler C."/>
        </authorList>
    </citation>
    <scope>NUCLEOTIDE SEQUENCE [LARGE SCALE GENOMIC DNA]</scope>
    <source>
        <strain evidence="2 3">Pan161</strain>
    </source>
</reference>
<feature type="compositionally biased region" description="Polar residues" evidence="1">
    <location>
        <begin position="236"/>
        <end position="246"/>
    </location>
</feature>
<protein>
    <submittedName>
        <fullName evidence="2">Uncharacterized protein</fullName>
    </submittedName>
</protein>
<dbReference type="EMBL" id="CP036343">
    <property type="protein sequence ID" value="QDT92425.1"/>
    <property type="molecule type" value="Genomic_DNA"/>
</dbReference>
<feature type="compositionally biased region" description="Polar residues" evidence="1">
    <location>
        <begin position="192"/>
        <end position="210"/>
    </location>
</feature>
<feature type="compositionally biased region" description="Gly residues" evidence="1">
    <location>
        <begin position="55"/>
        <end position="83"/>
    </location>
</feature>
<accession>A0A517VHF6</accession>
<evidence type="ECO:0000313" key="3">
    <source>
        <dbReference type="Proteomes" id="UP000316855"/>
    </source>
</evidence>
<feature type="compositionally biased region" description="Low complexity" evidence="1">
    <location>
        <begin position="151"/>
        <end position="164"/>
    </location>
</feature>
<dbReference type="AlphaFoldDB" id="A0A517VHF6"/>
<feature type="compositionally biased region" description="Polar residues" evidence="1">
    <location>
        <begin position="120"/>
        <end position="140"/>
    </location>
</feature>
<feature type="compositionally biased region" description="Polar residues" evidence="1">
    <location>
        <begin position="165"/>
        <end position="176"/>
    </location>
</feature>
<feature type="region of interest" description="Disordered" evidence="1">
    <location>
        <begin position="54"/>
        <end position="297"/>
    </location>
</feature>
<proteinExistence type="predicted"/>
<sequence>MLCPCDPVYEIDQKVAVFLIEQVLAMNKYIKRTGVIFAFLAVLAFTQADSFAQRGGHGGGGHRGGGHGGGMSRGSSGHHGGMSRGSSSRGSSSRGNSHFGSSSRSVPSRSHSFSQRGSSAPRQSTPSRSLNSPSNRTSRSAMKPGQSFDFSRGSRSGTSRRSGSITPRQGNRSGNPGLSAGGRSRGSSGFSHLNSGSHNRVNSGSNQRGNNPGLRPGSSRFNSGNQNRIGSHHTNRSSGFSSSRNHQGFGDRHSGSPGLRPGGSRHGNGNHHVTHSPGLRPGGINRNGGNHARHGNNRYNYRPGYWSGYRSRYALGYGFGSGYGYGNYPYYHYRRYGYRPWVWSTFGGLSTWIGYNSLNPVIYDYSLNDGYIYSDGVQMAPVTAYESQADQIADSVPPPDDATDWMPVGIFAIVPQGTTEVNVTVQLAVGKNGAVAGTYFNKDGNITLPLQGAIDKSKQRVAWKVGEEDSVTMETGLDSLTKDKSTVIIYFTGGASEVWDMLRIDEQTAKLAQQELQVDDLKYELLGSFQELEQVLDDAWKDYLALPENFSATEPNPSVAELETIVKNYQQIQLDSKYQVITSRQEFQTTYQLLTDYVKSLKEQQKNEVQNNVQKKLPAPPQGAPTVIAPSVLEAPKPLEPAQPVQ</sequence>
<dbReference type="Proteomes" id="UP000316855">
    <property type="component" value="Chromosome"/>
</dbReference>
<name>A0A517VHF6_9PLAN</name>
<feature type="compositionally biased region" description="Low complexity" evidence="1">
    <location>
        <begin position="84"/>
        <end position="119"/>
    </location>
</feature>
<dbReference type="KEGG" id="gax:Pan161_40920"/>